<organism evidence="1 2">
    <name type="scientific">Thiosulfatimonas sediminis</name>
    <dbReference type="NCBI Taxonomy" id="2675054"/>
    <lineage>
        <taxon>Bacteria</taxon>
        <taxon>Pseudomonadati</taxon>
        <taxon>Pseudomonadota</taxon>
        <taxon>Gammaproteobacteria</taxon>
        <taxon>Thiotrichales</taxon>
        <taxon>Piscirickettsiaceae</taxon>
        <taxon>Thiosulfatimonas</taxon>
    </lineage>
</organism>
<dbReference type="PANTHER" id="PTHR13061:SF56">
    <property type="entry name" value="PROTEIN YRDA"/>
    <property type="match status" value="1"/>
</dbReference>
<reference evidence="2" key="1">
    <citation type="submission" date="2019-11" db="EMBL/GenBank/DDBJ databases">
        <title>Isolation and characterization of two novel species in the genus Thiomicrorhabdus.</title>
        <authorList>
            <person name="Mochizuki J."/>
            <person name="Kojima H."/>
            <person name="Fukui M."/>
        </authorList>
    </citation>
    <scope>NUCLEOTIDE SEQUENCE [LARGE SCALE GENOMIC DNA]</scope>
    <source>
        <strain evidence="2">aks77</strain>
    </source>
</reference>
<evidence type="ECO:0000313" key="2">
    <source>
        <dbReference type="Proteomes" id="UP000501726"/>
    </source>
</evidence>
<proteinExistence type="predicted"/>
<dbReference type="EMBL" id="AP021889">
    <property type="protein sequence ID" value="BBP44773.1"/>
    <property type="molecule type" value="Genomic_DNA"/>
</dbReference>
<dbReference type="Gene3D" id="2.160.10.10">
    <property type="entry name" value="Hexapeptide repeat proteins"/>
    <property type="match status" value="1"/>
</dbReference>
<sequence length="181" mass="19403">MSIRNYKGVCPQLAESAWVDESAVVIGKCVLAEDVSIWPNATLRGDVNDIKIGARSNIQDGAVVHTTHESEISKGSKCIVGADVTVGHNAVLHGCIIEDECLIGMGAVVLDNAVVQKHVLVAANALVPPGKILESGYLYVGSPVKQARPLSEKEMAFFKYSAAHYVKLKNDFAAEMQDVEK</sequence>
<dbReference type="PANTHER" id="PTHR13061">
    <property type="entry name" value="DYNACTIN SUBUNIT P25"/>
    <property type="match status" value="1"/>
</dbReference>
<evidence type="ECO:0000313" key="1">
    <source>
        <dbReference type="EMBL" id="BBP44773.1"/>
    </source>
</evidence>
<dbReference type="SUPFAM" id="SSF51161">
    <property type="entry name" value="Trimeric LpxA-like enzymes"/>
    <property type="match status" value="1"/>
</dbReference>
<dbReference type="InterPro" id="IPR050484">
    <property type="entry name" value="Transf_Hexapept/Carb_Anhydrase"/>
</dbReference>
<dbReference type="RefSeq" id="WP_173269357.1">
    <property type="nucleotide sequence ID" value="NZ_AP021889.1"/>
</dbReference>
<keyword evidence="2" id="KW-1185">Reference proteome</keyword>
<gene>
    <name evidence="1" type="ORF">THMIRHAS_01460</name>
</gene>
<dbReference type="InterPro" id="IPR011004">
    <property type="entry name" value="Trimer_LpxA-like_sf"/>
</dbReference>
<protein>
    <submittedName>
        <fullName evidence="1">Gamma carbonic anhydrase family protein</fullName>
    </submittedName>
</protein>
<name>A0A6F8PRM0_9GAMM</name>
<dbReference type="KEGG" id="tse:THMIRHAS_01460"/>
<dbReference type="InterPro" id="IPR047324">
    <property type="entry name" value="LbH_gamma_CA-like"/>
</dbReference>
<accession>A0A6F8PRM0</accession>
<dbReference type="AlphaFoldDB" id="A0A6F8PRM0"/>
<dbReference type="Proteomes" id="UP000501726">
    <property type="component" value="Chromosome"/>
</dbReference>
<dbReference type="CDD" id="cd04645">
    <property type="entry name" value="LbH_gamma_CA_like"/>
    <property type="match status" value="1"/>
</dbReference>